<evidence type="ECO:0000256" key="2">
    <source>
        <dbReference type="ARBA" id="ARBA00016984"/>
    </source>
</evidence>
<dbReference type="InterPro" id="IPR001235">
    <property type="entry name" value="Copper_blue_Plastocyanin"/>
</dbReference>
<evidence type="ECO:0000256" key="5">
    <source>
        <dbReference type="ARBA" id="ARBA00022764"/>
    </source>
</evidence>
<feature type="domain" description="Blue (type 1) copper" evidence="11">
    <location>
        <begin position="27"/>
        <end position="114"/>
    </location>
</feature>
<dbReference type="InterPro" id="IPR000923">
    <property type="entry name" value="BlueCu_1"/>
</dbReference>
<evidence type="ECO:0000256" key="7">
    <source>
        <dbReference type="ARBA" id="ARBA00023008"/>
    </source>
</evidence>
<keyword evidence="10" id="KW-0732">Signal</keyword>
<feature type="chain" id="PRO_5031032999" description="Pseudoazurin" evidence="10">
    <location>
        <begin position="22"/>
        <end position="147"/>
    </location>
</feature>
<gene>
    <name evidence="12" type="ORF">HNR59_001167</name>
</gene>
<dbReference type="Gene3D" id="2.60.40.420">
    <property type="entry name" value="Cupredoxins - blue copper proteins"/>
    <property type="match status" value="1"/>
</dbReference>
<proteinExistence type="predicted"/>
<dbReference type="InterPro" id="IPR012745">
    <property type="entry name" value="Pseudoazurin"/>
</dbReference>
<keyword evidence="3" id="KW-0813">Transport</keyword>
<organism evidence="12 13">
    <name type="scientific">Aquamicrobium lusatiense</name>
    <dbReference type="NCBI Taxonomy" id="89772"/>
    <lineage>
        <taxon>Bacteria</taxon>
        <taxon>Pseudomonadati</taxon>
        <taxon>Pseudomonadota</taxon>
        <taxon>Alphaproteobacteria</taxon>
        <taxon>Hyphomicrobiales</taxon>
        <taxon>Phyllobacteriaceae</taxon>
        <taxon>Aquamicrobium</taxon>
    </lineage>
</organism>
<protein>
    <recommendedName>
        <fullName evidence="2 8">Pseudoazurin</fullName>
    </recommendedName>
</protein>
<comment type="cofactor">
    <cofactor evidence="9">
        <name>Cu cation</name>
        <dbReference type="ChEBI" id="CHEBI:23378"/>
    </cofactor>
    <text evidence="9">Binds 1 copper ion per subunit.</text>
</comment>
<dbReference type="EMBL" id="JACHEU010000001">
    <property type="protein sequence ID" value="MBB6011822.1"/>
    <property type="molecule type" value="Genomic_DNA"/>
</dbReference>
<reference evidence="12 13" key="1">
    <citation type="submission" date="2020-08" db="EMBL/GenBank/DDBJ databases">
        <title>Genomic Encyclopedia of Type Strains, Phase IV (KMG-IV): sequencing the most valuable type-strain genomes for metagenomic binning, comparative biology and taxonomic classification.</title>
        <authorList>
            <person name="Goeker M."/>
        </authorList>
    </citation>
    <scope>NUCLEOTIDE SEQUENCE [LARGE SCALE GENOMIC DNA]</scope>
    <source>
        <strain evidence="12 13">DSM 11099</strain>
    </source>
</reference>
<comment type="caution">
    <text evidence="12">The sequence shown here is derived from an EMBL/GenBank/DDBJ whole genome shotgun (WGS) entry which is preliminary data.</text>
</comment>
<keyword evidence="5" id="KW-0574">Periplasm</keyword>
<dbReference type="PROSITE" id="PS00196">
    <property type="entry name" value="COPPER_BLUE"/>
    <property type="match status" value="1"/>
</dbReference>
<evidence type="ECO:0000256" key="9">
    <source>
        <dbReference type="PIRSR" id="PIRSR602386-1"/>
    </source>
</evidence>
<evidence type="ECO:0000256" key="8">
    <source>
        <dbReference type="NCBIfam" id="TIGR02375"/>
    </source>
</evidence>
<dbReference type="AlphaFoldDB" id="A0A7W9VV95"/>
<evidence type="ECO:0000256" key="3">
    <source>
        <dbReference type="ARBA" id="ARBA00022448"/>
    </source>
</evidence>
<dbReference type="GO" id="GO:0042597">
    <property type="term" value="C:periplasmic space"/>
    <property type="evidence" value="ECO:0007669"/>
    <property type="project" value="UniProtKB-SubCell"/>
</dbReference>
<accession>A0A7W9VV95</accession>
<dbReference type="Proteomes" id="UP000533306">
    <property type="component" value="Unassembled WGS sequence"/>
</dbReference>
<comment type="subcellular location">
    <subcellularLocation>
        <location evidence="1">Periplasm</location>
    </subcellularLocation>
</comment>
<dbReference type="SUPFAM" id="SSF49503">
    <property type="entry name" value="Cupredoxins"/>
    <property type="match status" value="1"/>
</dbReference>
<feature type="binding site" evidence="9">
    <location>
        <position position="103"/>
    </location>
    <ligand>
        <name>Cu cation</name>
        <dbReference type="ChEBI" id="CHEBI:23378"/>
    </ligand>
</feature>
<keyword evidence="13" id="KW-1185">Reference proteome</keyword>
<dbReference type="InterPro" id="IPR008972">
    <property type="entry name" value="Cupredoxin"/>
</dbReference>
<dbReference type="PRINTS" id="PR00155">
    <property type="entry name" value="AMICYANIN"/>
</dbReference>
<evidence type="ECO:0000256" key="10">
    <source>
        <dbReference type="SAM" id="SignalP"/>
    </source>
</evidence>
<dbReference type="CDD" id="cd04218">
    <property type="entry name" value="Pseudoazurin"/>
    <property type="match status" value="1"/>
</dbReference>
<evidence type="ECO:0000313" key="13">
    <source>
        <dbReference type="Proteomes" id="UP000533306"/>
    </source>
</evidence>
<dbReference type="GO" id="GO:0005507">
    <property type="term" value="F:copper ion binding"/>
    <property type="evidence" value="ECO:0007669"/>
    <property type="project" value="UniProtKB-UniRule"/>
</dbReference>
<dbReference type="InterPro" id="IPR002386">
    <property type="entry name" value="Amicyanin/Pseudoazurin"/>
</dbReference>
<dbReference type="NCBIfam" id="TIGR02375">
    <property type="entry name" value="pseudoazurin"/>
    <property type="match status" value="1"/>
</dbReference>
<dbReference type="Pfam" id="PF00127">
    <property type="entry name" value="Copper-bind"/>
    <property type="match status" value="1"/>
</dbReference>
<feature type="binding site" evidence="9">
    <location>
        <position position="108"/>
    </location>
    <ligand>
        <name>Cu cation</name>
        <dbReference type="ChEBI" id="CHEBI:23378"/>
    </ligand>
</feature>
<evidence type="ECO:0000256" key="6">
    <source>
        <dbReference type="ARBA" id="ARBA00022982"/>
    </source>
</evidence>
<evidence type="ECO:0000259" key="11">
    <source>
        <dbReference type="Pfam" id="PF00127"/>
    </source>
</evidence>
<dbReference type="GO" id="GO:0009055">
    <property type="term" value="F:electron transfer activity"/>
    <property type="evidence" value="ECO:0007669"/>
    <property type="project" value="InterPro"/>
</dbReference>
<evidence type="ECO:0000256" key="4">
    <source>
        <dbReference type="ARBA" id="ARBA00022723"/>
    </source>
</evidence>
<dbReference type="InterPro" id="IPR028871">
    <property type="entry name" value="BlueCu_1_BS"/>
</dbReference>
<feature type="binding site" evidence="9">
    <location>
        <position position="62"/>
    </location>
    <ligand>
        <name>Cu cation</name>
        <dbReference type="ChEBI" id="CHEBI:23378"/>
    </ligand>
</feature>
<sequence length="147" mass="15459">MKTFFAAAVAIGLALPVSALAADHEVKMLNKASDGTAMMFEPLVVRAAPGDTITFIPTDKSHNSASMKDGLPEGAETWKGKTNEQITVTVGPEGVYMYQCTPHFGMGMIGAVVVGQPTNLDAVKGLKYPGKAKKTAERIFAEIEAGS</sequence>
<feature type="signal peptide" evidence="10">
    <location>
        <begin position="1"/>
        <end position="21"/>
    </location>
</feature>
<name>A0A7W9VV95_9HYPH</name>
<keyword evidence="6" id="KW-0249">Electron transport</keyword>
<evidence type="ECO:0000313" key="12">
    <source>
        <dbReference type="EMBL" id="MBB6011822.1"/>
    </source>
</evidence>
<evidence type="ECO:0000256" key="1">
    <source>
        <dbReference type="ARBA" id="ARBA00004418"/>
    </source>
</evidence>
<keyword evidence="7 9" id="KW-0186">Copper</keyword>
<feature type="binding site" evidence="9">
    <location>
        <position position="100"/>
    </location>
    <ligand>
        <name>Cu cation</name>
        <dbReference type="ChEBI" id="CHEBI:23378"/>
    </ligand>
</feature>
<dbReference type="PRINTS" id="PR00156">
    <property type="entry name" value="COPPERBLUE"/>
</dbReference>
<keyword evidence="4 9" id="KW-0479">Metal-binding</keyword>